<accession>A0A1E7LNX6</accession>
<dbReference type="PANTHER" id="PTHR14237:SF19">
    <property type="entry name" value="MITOCHONDRIAL AMIDOXIME REDUCING COMPONENT 1"/>
    <property type="match status" value="1"/>
</dbReference>
<dbReference type="PROSITE" id="PS51340">
    <property type="entry name" value="MOSC"/>
    <property type="match status" value="1"/>
</dbReference>
<dbReference type="Pfam" id="PF03473">
    <property type="entry name" value="MOSC"/>
    <property type="match status" value="1"/>
</dbReference>
<dbReference type="EMBL" id="LJGZ01000095">
    <property type="protein sequence ID" value="OEV17905.1"/>
    <property type="molecule type" value="Genomic_DNA"/>
</dbReference>
<dbReference type="RefSeq" id="WP_070202816.1">
    <property type="nucleotide sequence ID" value="NZ_LJGZ01000095.1"/>
</dbReference>
<dbReference type="Proteomes" id="UP000175971">
    <property type="component" value="Unassembled WGS sequence"/>
</dbReference>
<comment type="caution">
    <text evidence="2">The sequence shown here is derived from an EMBL/GenBank/DDBJ whole genome shotgun (WGS) entry which is preliminary data.</text>
</comment>
<dbReference type="GO" id="GO:0030170">
    <property type="term" value="F:pyridoxal phosphate binding"/>
    <property type="evidence" value="ECO:0007669"/>
    <property type="project" value="InterPro"/>
</dbReference>
<dbReference type="AlphaFoldDB" id="A0A1E7LNX6"/>
<dbReference type="InterPro" id="IPR005303">
    <property type="entry name" value="MOCOS_middle"/>
</dbReference>
<protein>
    <submittedName>
        <fullName evidence="2">Molybdenum cofactor biosysynthesis protein</fullName>
    </submittedName>
</protein>
<dbReference type="InterPro" id="IPR011037">
    <property type="entry name" value="Pyrv_Knase-like_insert_dom_sf"/>
</dbReference>
<dbReference type="PANTHER" id="PTHR14237">
    <property type="entry name" value="MOLYBDOPTERIN COFACTOR SULFURASE MOSC"/>
    <property type="match status" value="1"/>
</dbReference>
<dbReference type="InterPro" id="IPR005302">
    <property type="entry name" value="MoCF_Sase_C"/>
</dbReference>
<evidence type="ECO:0000313" key="2">
    <source>
        <dbReference type="EMBL" id="OEV17905.1"/>
    </source>
</evidence>
<keyword evidence="3" id="KW-1185">Reference proteome</keyword>
<organism evidence="2 3">
    <name type="scientific">Streptomyces nanshensis</name>
    <dbReference type="NCBI Taxonomy" id="518642"/>
    <lineage>
        <taxon>Bacteria</taxon>
        <taxon>Bacillati</taxon>
        <taxon>Actinomycetota</taxon>
        <taxon>Actinomycetes</taxon>
        <taxon>Kitasatosporales</taxon>
        <taxon>Streptomycetaceae</taxon>
        <taxon>Streptomyces</taxon>
    </lineage>
</organism>
<sequence length="274" mass="29856">MALPVLRSVHVYPVKSLGAQTSDEVAVEPWGLDGDRRWMLVDKTSRGITQREQPSMALISAAPLPGGGIVVSLPGRPPLRVEVPGPERLIRAEVRRDTVTVAEAAPEAHAWFSEALGVELRLVHLDEPAHRRPVDPEYARPGDTVSLADGYPLLLTTTASLDALNDLIAAGDHPHEGPLPMNRFRPNVVIDTAEAWAEDGWRRIAIGDVHFSVVKSCARCVITTTDQHTAERGKEPLLTLARHRRVGKRLLFGQNLIPDGTGVIRAGDPVKILD</sequence>
<dbReference type="PATRIC" id="fig|518642.7.peg.6577"/>
<evidence type="ECO:0000259" key="1">
    <source>
        <dbReference type="PROSITE" id="PS51340"/>
    </source>
</evidence>
<dbReference type="OrthoDB" id="9793178at2"/>
<gene>
    <name evidence="2" type="ORF">AN221_25055</name>
</gene>
<evidence type="ECO:0000313" key="3">
    <source>
        <dbReference type="Proteomes" id="UP000175971"/>
    </source>
</evidence>
<dbReference type="GO" id="GO:0030151">
    <property type="term" value="F:molybdenum ion binding"/>
    <property type="evidence" value="ECO:0007669"/>
    <property type="project" value="InterPro"/>
</dbReference>
<dbReference type="GO" id="GO:0003824">
    <property type="term" value="F:catalytic activity"/>
    <property type="evidence" value="ECO:0007669"/>
    <property type="project" value="InterPro"/>
</dbReference>
<dbReference type="SUPFAM" id="SSF141673">
    <property type="entry name" value="MOSC N-terminal domain-like"/>
    <property type="match status" value="1"/>
</dbReference>
<name>A0A1E7LNX6_9ACTN</name>
<reference evidence="2 3" key="1">
    <citation type="journal article" date="2016" name="Front. Microbiol.">
        <title>Comparative Genomics Analysis of Streptomyces Species Reveals Their Adaptation to the Marine Environment and Their Diversity at the Genomic Level.</title>
        <authorList>
            <person name="Tian X."/>
            <person name="Zhang Z."/>
            <person name="Yang T."/>
            <person name="Chen M."/>
            <person name="Li J."/>
            <person name="Chen F."/>
            <person name="Yang J."/>
            <person name="Li W."/>
            <person name="Zhang B."/>
            <person name="Zhang Z."/>
            <person name="Wu J."/>
            <person name="Zhang C."/>
            <person name="Long L."/>
            <person name="Xiao J."/>
        </authorList>
    </citation>
    <scope>NUCLEOTIDE SEQUENCE [LARGE SCALE GENOMIC DNA]</scope>
    <source>
        <strain evidence="2 3">SCSIO M10372</strain>
    </source>
</reference>
<proteinExistence type="predicted"/>
<dbReference type="Pfam" id="PF03476">
    <property type="entry name" value="MOSC_N"/>
    <property type="match status" value="1"/>
</dbReference>
<dbReference type="SUPFAM" id="SSF50800">
    <property type="entry name" value="PK beta-barrel domain-like"/>
    <property type="match status" value="1"/>
</dbReference>
<feature type="domain" description="MOSC" evidence="1">
    <location>
        <begin position="120"/>
        <end position="273"/>
    </location>
</feature>